<evidence type="ECO:0000256" key="7">
    <source>
        <dbReference type="ARBA" id="ARBA00022660"/>
    </source>
</evidence>
<feature type="transmembrane region" description="Helical" evidence="17">
    <location>
        <begin position="111"/>
        <end position="129"/>
    </location>
</feature>
<comment type="function">
    <text evidence="1">Core subunit of the mitochondrial membrane respiratory chain NADH dehydrogenase (Complex I) that is believed to belong to the minimal assembly required for catalysis. Complex I functions in the transfer of electrons from NADH to the respiratory chain. The immediate electron acceptor for the enzyme is believed to be ubiquinone.</text>
</comment>
<comment type="catalytic activity">
    <reaction evidence="16 17">
        <text>a ubiquinone + NADH + 5 H(+)(in) = a ubiquinol + NAD(+) + 4 H(+)(out)</text>
        <dbReference type="Rhea" id="RHEA:29091"/>
        <dbReference type="Rhea" id="RHEA-COMP:9565"/>
        <dbReference type="Rhea" id="RHEA-COMP:9566"/>
        <dbReference type="ChEBI" id="CHEBI:15378"/>
        <dbReference type="ChEBI" id="CHEBI:16389"/>
        <dbReference type="ChEBI" id="CHEBI:17976"/>
        <dbReference type="ChEBI" id="CHEBI:57540"/>
        <dbReference type="ChEBI" id="CHEBI:57945"/>
        <dbReference type="EC" id="7.1.1.2"/>
    </reaction>
</comment>
<evidence type="ECO:0000256" key="16">
    <source>
        <dbReference type="ARBA" id="ARBA00049551"/>
    </source>
</evidence>
<evidence type="ECO:0000256" key="17">
    <source>
        <dbReference type="RuleBase" id="RU003297"/>
    </source>
</evidence>
<feature type="domain" description="NADH:quinone oxidoreductase/Mrp antiporter transmembrane" evidence="18">
    <location>
        <begin position="107"/>
        <end position="391"/>
    </location>
</feature>
<evidence type="ECO:0000256" key="3">
    <source>
        <dbReference type="ARBA" id="ARBA00009025"/>
    </source>
</evidence>
<dbReference type="PANTHER" id="PTHR43507:SF20">
    <property type="entry name" value="NADH-UBIQUINONE OXIDOREDUCTASE CHAIN 4"/>
    <property type="match status" value="1"/>
</dbReference>
<comment type="similarity">
    <text evidence="3 17">Belongs to the complex I subunit 4 family.</text>
</comment>
<evidence type="ECO:0000256" key="12">
    <source>
        <dbReference type="ARBA" id="ARBA00023027"/>
    </source>
</evidence>
<evidence type="ECO:0000256" key="15">
    <source>
        <dbReference type="ARBA" id="ARBA00023136"/>
    </source>
</evidence>
<dbReference type="PRINTS" id="PR01437">
    <property type="entry name" value="NUOXDRDTASE4"/>
</dbReference>
<feature type="transmembrane region" description="Helical" evidence="17">
    <location>
        <begin position="421"/>
        <end position="444"/>
    </location>
</feature>
<feature type="transmembrane region" description="Helical" evidence="17">
    <location>
        <begin position="88"/>
        <end position="105"/>
    </location>
</feature>
<keyword evidence="13 17" id="KW-0830">Ubiquinone</keyword>
<feature type="transmembrane region" description="Helical" evidence="17">
    <location>
        <begin position="182"/>
        <end position="205"/>
    </location>
</feature>
<dbReference type="EC" id="7.1.1.2" evidence="4 17"/>
<dbReference type="PANTHER" id="PTHR43507">
    <property type="entry name" value="NADH-UBIQUINONE OXIDOREDUCTASE CHAIN 4"/>
    <property type="match status" value="1"/>
</dbReference>
<feature type="transmembrane region" description="Helical" evidence="17">
    <location>
        <begin position="7"/>
        <end position="37"/>
    </location>
</feature>
<dbReference type="InterPro" id="IPR001750">
    <property type="entry name" value="ND/Mrp_TM"/>
</dbReference>
<name>A0A0A0RUL3_9NEOP</name>
<feature type="transmembrane region" description="Helical" evidence="17">
    <location>
        <begin position="141"/>
        <end position="162"/>
    </location>
</feature>
<protein>
    <recommendedName>
        <fullName evidence="5 17">NADH-ubiquinone oxidoreductase chain 4</fullName>
        <ecNumber evidence="4 17">7.1.1.2</ecNumber>
    </recommendedName>
</protein>
<evidence type="ECO:0000256" key="5">
    <source>
        <dbReference type="ARBA" id="ARBA00021006"/>
    </source>
</evidence>
<feature type="domain" description="NADH:ubiquinone oxidoreductase chain 4 N-terminal" evidence="19">
    <location>
        <begin position="1"/>
        <end position="103"/>
    </location>
</feature>
<gene>
    <name evidence="20" type="primary">ND4</name>
</gene>
<evidence type="ECO:0000256" key="10">
    <source>
        <dbReference type="ARBA" id="ARBA00022982"/>
    </source>
</evidence>
<reference evidence="20" key="1">
    <citation type="journal article" date="2014" name="Nucleic Acids Res.">
        <title>Multiplex sequencing of pooled mitochondrial genomes-a crucial step toward biodiversity analysis using mito-metagenomics.</title>
        <authorList>
            <person name="Tang M."/>
            <person name="Tan M."/>
            <person name="Meng G."/>
            <person name="Yang S."/>
            <person name="Su X."/>
            <person name="Liu S."/>
            <person name="Song W."/>
            <person name="Li Y."/>
            <person name="Wu Q."/>
            <person name="Zhang A."/>
            <person name="Zhou X."/>
        </authorList>
    </citation>
    <scope>NUCLEOTIDE SEQUENCE</scope>
    <source>
        <strain evidence="20">CL200</strain>
    </source>
</reference>
<keyword evidence="9" id="KW-1278">Translocase</keyword>
<organism evidence="20">
    <name type="scientific">Aposthonia borneensis</name>
    <dbReference type="NCBI Taxonomy" id="1208762"/>
    <lineage>
        <taxon>Eukaryota</taxon>
        <taxon>Metazoa</taxon>
        <taxon>Ecdysozoa</taxon>
        <taxon>Arthropoda</taxon>
        <taxon>Hexapoda</taxon>
        <taxon>Insecta</taxon>
        <taxon>Pterygota</taxon>
        <taxon>Neoptera</taxon>
        <taxon>Polyneoptera</taxon>
        <taxon>Embioptera</taxon>
        <taxon>Oligotomidae</taxon>
        <taxon>Aposthonia</taxon>
    </lineage>
</organism>
<evidence type="ECO:0000256" key="13">
    <source>
        <dbReference type="ARBA" id="ARBA00023075"/>
    </source>
</evidence>
<keyword evidence="6 17" id="KW-0813">Transport</keyword>
<dbReference type="Pfam" id="PF01059">
    <property type="entry name" value="Oxidored_q5_N"/>
    <property type="match status" value="1"/>
</dbReference>
<keyword evidence="10 17" id="KW-0249">Electron transport</keyword>
<dbReference type="GO" id="GO:0048039">
    <property type="term" value="F:ubiquinone binding"/>
    <property type="evidence" value="ECO:0007669"/>
    <property type="project" value="TreeGrafter"/>
</dbReference>
<keyword evidence="8 17" id="KW-0812">Transmembrane</keyword>
<keyword evidence="15 17" id="KW-0472">Membrane</keyword>
<evidence type="ECO:0000256" key="2">
    <source>
        <dbReference type="ARBA" id="ARBA00004225"/>
    </source>
</evidence>
<evidence type="ECO:0000313" key="20">
    <source>
        <dbReference type="EMBL" id="AIW06050.1"/>
    </source>
</evidence>
<keyword evidence="12 17" id="KW-0520">NAD</keyword>
<dbReference type="GO" id="GO:0008137">
    <property type="term" value="F:NADH dehydrogenase (ubiquinone) activity"/>
    <property type="evidence" value="ECO:0007669"/>
    <property type="project" value="UniProtKB-UniRule"/>
</dbReference>
<evidence type="ECO:0000259" key="19">
    <source>
        <dbReference type="Pfam" id="PF01059"/>
    </source>
</evidence>
<evidence type="ECO:0000256" key="8">
    <source>
        <dbReference type="ARBA" id="ARBA00022692"/>
    </source>
</evidence>
<feature type="transmembrane region" description="Helical" evidence="17">
    <location>
        <begin position="57"/>
        <end position="76"/>
    </location>
</feature>
<evidence type="ECO:0000256" key="14">
    <source>
        <dbReference type="ARBA" id="ARBA00023128"/>
    </source>
</evidence>
<feature type="transmembrane region" description="Helical" evidence="17">
    <location>
        <begin position="331"/>
        <end position="351"/>
    </location>
</feature>
<keyword evidence="14 17" id="KW-0496">Mitochondrion</keyword>
<dbReference type="InterPro" id="IPR003918">
    <property type="entry name" value="NADH_UbQ_OxRdtase"/>
</dbReference>
<feature type="transmembrane region" description="Helical" evidence="17">
    <location>
        <begin position="300"/>
        <end position="319"/>
    </location>
</feature>
<comment type="subcellular location">
    <subcellularLocation>
        <location evidence="2 17">Mitochondrion membrane</location>
        <topology evidence="2 17">Multi-pass membrane protein</topology>
    </subcellularLocation>
</comment>
<dbReference type="GO" id="GO:0042773">
    <property type="term" value="P:ATP synthesis coupled electron transport"/>
    <property type="evidence" value="ECO:0007669"/>
    <property type="project" value="InterPro"/>
</dbReference>
<dbReference type="GO" id="GO:0003954">
    <property type="term" value="F:NADH dehydrogenase activity"/>
    <property type="evidence" value="ECO:0007669"/>
    <property type="project" value="TreeGrafter"/>
</dbReference>
<evidence type="ECO:0000259" key="18">
    <source>
        <dbReference type="Pfam" id="PF00361"/>
    </source>
</evidence>
<keyword evidence="7 17" id="KW-0679">Respiratory chain</keyword>
<dbReference type="EMBL" id="KM244654">
    <property type="protein sequence ID" value="AIW06050.1"/>
    <property type="molecule type" value="Genomic_DNA"/>
</dbReference>
<dbReference type="InterPro" id="IPR000260">
    <property type="entry name" value="NADH4_N"/>
</dbReference>
<evidence type="ECO:0000256" key="1">
    <source>
        <dbReference type="ARBA" id="ARBA00003257"/>
    </source>
</evidence>
<evidence type="ECO:0000256" key="11">
    <source>
        <dbReference type="ARBA" id="ARBA00022989"/>
    </source>
</evidence>
<dbReference type="GO" id="GO:0015990">
    <property type="term" value="P:electron transport coupled proton transport"/>
    <property type="evidence" value="ECO:0007669"/>
    <property type="project" value="TreeGrafter"/>
</dbReference>
<accession>A0A0A0RUL3</accession>
<geneLocation type="mitochondrion" evidence="20"/>
<sequence>MLKYFFCLIFLIYMIFFGVFGGYMIGVILGFMCFFIELFFGDLWSWGEVGFMLGVDLISYLLIFLSLIIFFYVSYVSNFFNMNNYYSYIYYSIFVFMIFVLILLFSALNLLLFYLIFETSLIPISLMIAGWGSQWERLSAMIYLIMYMFLSSFPMLIILLNIDFNENLMNMMFVDLIFISGLVFYFLVILMFLVKFPLFIIHLWLPSAHVEAPVDGSMILAGILLSLGGYGFCRFLVIVLSEGVFFNLFVVVISLIGVVMVSLNCLWQVDMKSLVAYSSVVHMGIGVLGGLSMMNWGMKGLIVLMISHGLCSSGLFYMIGVLYNRFMSRSMYLMSGLMICMPSMGLGWFLLTSSNLSAPPSLNLLGELMVLSSLMSWSMLVCFILFFGMFFSAFYSLYLFSYVQHGVIHSGVVGFLSSGYLAEYLIIYFHWIPLNLLFVLMNLFL</sequence>
<evidence type="ECO:0000256" key="6">
    <source>
        <dbReference type="ARBA" id="ARBA00022448"/>
    </source>
</evidence>
<dbReference type="GO" id="GO:0031966">
    <property type="term" value="C:mitochondrial membrane"/>
    <property type="evidence" value="ECO:0007669"/>
    <property type="project" value="UniProtKB-SubCell"/>
</dbReference>
<feature type="transmembrane region" description="Helical" evidence="17">
    <location>
        <begin position="244"/>
        <end position="267"/>
    </location>
</feature>
<dbReference type="AlphaFoldDB" id="A0A0A0RUL3"/>
<feature type="transmembrane region" description="Helical" evidence="17">
    <location>
        <begin position="371"/>
        <end position="400"/>
    </location>
</feature>
<keyword evidence="11 17" id="KW-1133">Transmembrane helix</keyword>
<evidence type="ECO:0000256" key="9">
    <source>
        <dbReference type="ARBA" id="ARBA00022967"/>
    </source>
</evidence>
<feature type="transmembrane region" description="Helical" evidence="17">
    <location>
        <begin position="274"/>
        <end position="294"/>
    </location>
</feature>
<proteinExistence type="inferred from homology"/>
<comment type="function">
    <text evidence="17">Core subunit of the mitochondrial membrane respiratory chain NADH dehydrogenase (Complex I) which catalyzes electron transfer from NADH through the respiratory chain, using ubiquinone as an electron acceptor. Essential for the catalytic activity and assembly of complex I.</text>
</comment>
<feature type="transmembrane region" description="Helical" evidence="17">
    <location>
        <begin position="217"/>
        <end position="238"/>
    </location>
</feature>
<dbReference type="Pfam" id="PF00361">
    <property type="entry name" value="Proton_antipo_M"/>
    <property type="match status" value="1"/>
</dbReference>
<evidence type="ECO:0000256" key="4">
    <source>
        <dbReference type="ARBA" id="ARBA00012944"/>
    </source>
</evidence>